<dbReference type="AlphaFoldDB" id="A0A073IUV4"/>
<proteinExistence type="predicted"/>
<dbReference type="EMBL" id="JAMC01000004">
    <property type="protein sequence ID" value="KEJ89167.1"/>
    <property type="molecule type" value="Genomic_DNA"/>
</dbReference>
<evidence type="ECO:0000313" key="2">
    <source>
        <dbReference type="Proteomes" id="UP000027734"/>
    </source>
</evidence>
<name>A0A073IUV4_9RHOB</name>
<keyword evidence="2" id="KW-1185">Reference proteome</keyword>
<accession>A0A073IUV4</accession>
<evidence type="ECO:0000313" key="1">
    <source>
        <dbReference type="EMBL" id="KEJ89167.1"/>
    </source>
</evidence>
<comment type="caution">
    <text evidence="1">The sequence shown here is derived from an EMBL/GenBank/DDBJ whole genome shotgun (WGS) entry which is preliminary data.</text>
</comment>
<dbReference type="Proteomes" id="UP000027734">
    <property type="component" value="Unassembled WGS sequence"/>
</dbReference>
<protein>
    <submittedName>
        <fullName evidence="1">Uncharacterized protein</fullName>
    </submittedName>
</protein>
<organism evidence="1 2">
    <name type="scientific">Sulfitobacter donghicola DSW-25 = KCTC 12864 = JCM 14565</name>
    <dbReference type="NCBI Taxonomy" id="1300350"/>
    <lineage>
        <taxon>Bacteria</taxon>
        <taxon>Pseudomonadati</taxon>
        <taxon>Pseudomonadota</taxon>
        <taxon>Alphaproteobacteria</taxon>
        <taxon>Rhodobacterales</taxon>
        <taxon>Roseobacteraceae</taxon>
        <taxon>Sulfitobacter</taxon>
    </lineage>
</organism>
<reference evidence="1 2" key="1">
    <citation type="submission" date="2014-01" db="EMBL/GenBank/DDBJ databases">
        <title>Sulfitobacter donghicola JCM 14565 Genome Sequencing.</title>
        <authorList>
            <person name="Lai Q."/>
            <person name="Hong Z."/>
        </authorList>
    </citation>
    <scope>NUCLEOTIDE SEQUENCE [LARGE SCALE GENOMIC DNA]</scope>
    <source>
        <strain evidence="1 2">JCM 14565</strain>
    </source>
</reference>
<sequence length="80" mass="8911">MVNRGRFARVFFALLRGIAEGQERITIPVGHRDKNYPIPRLAGMREGCDRPWPDSVPCSAIFAGWAAGGAIWAEMYFGKT</sequence>
<gene>
    <name evidence="1" type="ORF">DSW25_12945</name>
</gene>